<sequence length="433" mass="47635">MPGRPPHPADELLVSLTSPDEMRRRHPLPGLDEVGGLTAEARRLNRGYREGKIPRAERDAARKRLQTLGDEVRKATILRAVDSPTPFRERLVAFYVDHFTARPGLASWLAPFIDEAIRTNVAARFEDLLWAVARQPAMLFYLDQNGSIGPGSRFGEKRGLGLNENYARELLELHTLGVDGTYTQADVRQLAELLTGMRVNLAEGFRFDERAAEPGAETVLGRTYGGRKADERDVQLALADLARHPDTARHMARKLAVHFVADDPPVALVGHVAAAWTRSGGDLLQVYAALLEHPAAWELPLRKVKQPADFLVSAIRALGVDGAALSALTEKNFRRAVTRPARYMGQPLLAPDGPDGWDEAPEAWITPQGLASRIQWAMQTPPRLVEDMPDPRDFVEAALGPLASPRLRWAAGAAETRGQGVAVVLASPDFNRR</sequence>
<dbReference type="InterPro" id="IPR014917">
    <property type="entry name" value="DUF1800"/>
</dbReference>
<organism evidence="2 3">
    <name type="scientific">Palleronia sediminis</name>
    <dbReference type="NCBI Taxonomy" id="2547833"/>
    <lineage>
        <taxon>Bacteria</taxon>
        <taxon>Pseudomonadati</taxon>
        <taxon>Pseudomonadota</taxon>
        <taxon>Alphaproteobacteria</taxon>
        <taxon>Rhodobacterales</taxon>
        <taxon>Roseobacteraceae</taxon>
        <taxon>Palleronia</taxon>
    </lineage>
</organism>
<accession>A0A4R6A0Z7</accession>
<evidence type="ECO:0000313" key="3">
    <source>
        <dbReference type="Proteomes" id="UP000295701"/>
    </source>
</evidence>
<name>A0A4R6A0Z7_9RHOB</name>
<proteinExistence type="predicted"/>
<dbReference type="OrthoDB" id="9772295at2"/>
<keyword evidence="3" id="KW-1185">Reference proteome</keyword>
<dbReference type="EMBL" id="SNAA01000019">
    <property type="protein sequence ID" value="TDL76067.1"/>
    <property type="molecule type" value="Genomic_DNA"/>
</dbReference>
<comment type="caution">
    <text evidence="2">The sequence shown here is derived from an EMBL/GenBank/DDBJ whole genome shotgun (WGS) entry which is preliminary data.</text>
</comment>
<evidence type="ECO:0000313" key="2">
    <source>
        <dbReference type="EMBL" id="TDL76067.1"/>
    </source>
</evidence>
<feature type="region of interest" description="Disordered" evidence="1">
    <location>
        <begin position="1"/>
        <end position="31"/>
    </location>
</feature>
<dbReference type="Proteomes" id="UP000295701">
    <property type="component" value="Unassembled WGS sequence"/>
</dbReference>
<evidence type="ECO:0000256" key="1">
    <source>
        <dbReference type="SAM" id="MobiDB-lite"/>
    </source>
</evidence>
<dbReference type="AlphaFoldDB" id="A0A4R6A0Z7"/>
<gene>
    <name evidence="2" type="ORF">E2L08_14555</name>
</gene>
<protein>
    <submittedName>
        <fullName evidence="2">DUF1800 domain-containing protein</fullName>
    </submittedName>
</protein>
<reference evidence="2 3" key="1">
    <citation type="submission" date="2019-03" db="EMBL/GenBank/DDBJ databases">
        <title>Primorskyibacter sp. SS33 isolated from sediments.</title>
        <authorList>
            <person name="Xunke S."/>
        </authorList>
    </citation>
    <scope>NUCLEOTIDE SEQUENCE [LARGE SCALE GENOMIC DNA]</scope>
    <source>
        <strain evidence="2 3">SS33</strain>
    </source>
</reference>
<dbReference type="Pfam" id="PF08811">
    <property type="entry name" value="DUF1800"/>
    <property type="match status" value="1"/>
</dbReference>